<evidence type="ECO:0000313" key="4">
    <source>
        <dbReference type="Proteomes" id="UP001595593"/>
    </source>
</evidence>
<evidence type="ECO:0000256" key="1">
    <source>
        <dbReference type="SAM" id="Phobius"/>
    </source>
</evidence>
<dbReference type="RefSeq" id="WP_379599774.1">
    <property type="nucleotide sequence ID" value="NZ_JBHRTN010000029.1"/>
</dbReference>
<keyword evidence="4" id="KW-1185">Reference proteome</keyword>
<keyword evidence="1" id="KW-0812">Transmembrane</keyword>
<evidence type="ECO:0000313" key="3">
    <source>
        <dbReference type="EMBL" id="MFC3127659.1"/>
    </source>
</evidence>
<gene>
    <name evidence="3" type="ORF">ACFOD4_21560</name>
</gene>
<keyword evidence="1" id="KW-1133">Transmembrane helix</keyword>
<comment type="caution">
    <text evidence="3">The sequence shown here is derived from an EMBL/GenBank/DDBJ whole genome shotgun (WGS) entry which is preliminary data.</text>
</comment>
<feature type="domain" description="DUF1468" evidence="2">
    <location>
        <begin position="18"/>
        <end position="149"/>
    </location>
</feature>
<proteinExistence type="predicted"/>
<feature type="transmembrane region" description="Helical" evidence="1">
    <location>
        <begin position="84"/>
        <end position="112"/>
    </location>
</feature>
<reference evidence="4" key="1">
    <citation type="journal article" date="2019" name="Int. J. Syst. Evol. Microbiol.">
        <title>The Global Catalogue of Microorganisms (GCM) 10K type strain sequencing project: providing services to taxonomists for standard genome sequencing and annotation.</title>
        <authorList>
            <consortium name="The Broad Institute Genomics Platform"/>
            <consortium name="The Broad Institute Genome Sequencing Center for Infectious Disease"/>
            <person name="Wu L."/>
            <person name="Ma J."/>
        </authorList>
    </citation>
    <scope>NUCLEOTIDE SEQUENCE [LARGE SCALE GENOMIC DNA]</scope>
    <source>
        <strain evidence="4">KCTC 52094</strain>
    </source>
</reference>
<dbReference type="Proteomes" id="UP001595593">
    <property type="component" value="Unassembled WGS sequence"/>
</dbReference>
<name>A0ABV7G820_9PROT</name>
<keyword evidence="1" id="KW-0472">Membrane</keyword>
<feature type="transmembrane region" description="Helical" evidence="1">
    <location>
        <begin position="52"/>
        <end position="72"/>
    </location>
</feature>
<feature type="transmembrane region" description="Helical" evidence="1">
    <location>
        <begin position="124"/>
        <end position="144"/>
    </location>
</feature>
<dbReference type="InterPro" id="IPR009936">
    <property type="entry name" value="DUF1468"/>
</dbReference>
<accession>A0ABV7G820</accession>
<dbReference type="Pfam" id="PF07331">
    <property type="entry name" value="TctB"/>
    <property type="match status" value="1"/>
</dbReference>
<dbReference type="EMBL" id="JBHRTN010000029">
    <property type="protein sequence ID" value="MFC3127659.1"/>
    <property type="molecule type" value="Genomic_DNA"/>
</dbReference>
<feature type="transmembrane region" description="Helical" evidence="1">
    <location>
        <begin position="14"/>
        <end position="31"/>
    </location>
</feature>
<evidence type="ECO:0000259" key="2">
    <source>
        <dbReference type="Pfam" id="PF07331"/>
    </source>
</evidence>
<protein>
    <submittedName>
        <fullName evidence="3">Tripartite tricarboxylate transporter TctB family protein</fullName>
    </submittedName>
</protein>
<organism evidence="3 4">
    <name type="scientific">Teichococcus globiformis</name>
    <dbReference type="NCBI Taxonomy" id="2307229"/>
    <lineage>
        <taxon>Bacteria</taxon>
        <taxon>Pseudomonadati</taxon>
        <taxon>Pseudomonadota</taxon>
        <taxon>Alphaproteobacteria</taxon>
        <taxon>Acetobacterales</taxon>
        <taxon>Roseomonadaceae</taxon>
        <taxon>Roseomonas</taxon>
    </lineage>
</organism>
<sequence length="159" mass="16971">MRRQAPRGLGLDRISAMAVGLVAVVAFLGTFGFDEVPASLMEGMGATEFPRLICGIILLLAVLLFLTGSPPSDESAVPVHSCTWWTLACCIGFFAVLALIGMLPAMFLFPIVVGRLWGERRMGVLLASAALVTLVVWLLFVRVFQFTLPGGLLGTALFG</sequence>